<dbReference type="GO" id="GO:0005886">
    <property type="term" value="C:plasma membrane"/>
    <property type="evidence" value="ECO:0007669"/>
    <property type="project" value="UniProtKB-SubCell"/>
</dbReference>
<keyword evidence="2" id="KW-0813">Transport</keyword>
<feature type="transmembrane region" description="Helical" evidence="10">
    <location>
        <begin position="322"/>
        <end position="342"/>
    </location>
</feature>
<feature type="transmembrane region" description="Helical" evidence="10">
    <location>
        <begin position="394"/>
        <end position="419"/>
    </location>
</feature>
<sequence length="466" mass="49318">MPLQRLRSPLVRLEIASLWQLAWPILVGQLATVGMNAVDVAMAGHASAEDLAGVSLGVSIFHILMVTIMGVMMSVNPTVSHHMGAGELSRIPQVVRQALWKSLGIGLVAMALANGATVVFDHMAIEPVVRALAKDFLHVISFALPAFCAYRVLYGYSTSINQTKPMMVIALLALALNVLLNALLVFGLFGLPRLGGLGCAYATVACLWFELATIVWWMHRSPAYRATWPFGRFEGPNGPGIRKLLRLGLPIGVTFFAESSAFSLIALLVAGFGTTVVAAHQIALNFVSLLFMLPLSIGVALLSRVAQALGAGDPVLARQRAWVGVGVALACALFTAVGTALLAQQIAGAYTSDVQVATLAAQLLLFAAVFQMSDGTQVAVANAVRAYKVTRLPMLIHLGAFWGICLPLGCVLGLAPAWLPWRPAVPMAAQGFWTALAVGLTVAALALTWLLQRLSASRIGRSGRAA</sequence>
<feature type="transmembrane region" description="Helical" evidence="10">
    <location>
        <begin position="136"/>
        <end position="154"/>
    </location>
</feature>
<feature type="transmembrane region" description="Helical" evidence="10">
    <location>
        <begin position="98"/>
        <end position="116"/>
    </location>
</feature>
<dbReference type="GO" id="GO:0006811">
    <property type="term" value="P:monoatomic ion transport"/>
    <property type="evidence" value="ECO:0007669"/>
    <property type="project" value="UniProtKB-KW"/>
</dbReference>
<dbReference type="InterPro" id="IPR002528">
    <property type="entry name" value="MATE_fam"/>
</dbReference>
<evidence type="ECO:0000256" key="2">
    <source>
        <dbReference type="ARBA" id="ARBA00022448"/>
    </source>
</evidence>
<feature type="transmembrane region" description="Helical" evidence="10">
    <location>
        <begin position="354"/>
        <end position="373"/>
    </location>
</feature>
<evidence type="ECO:0000256" key="6">
    <source>
        <dbReference type="ARBA" id="ARBA00022989"/>
    </source>
</evidence>
<evidence type="ECO:0000256" key="5">
    <source>
        <dbReference type="ARBA" id="ARBA00022692"/>
    </source>
</evidence>
<protein>
    <recommendedName>
        <fullName evidence="9">Multidrug-efflux transporter</fullName>
    </recommendedName>
</protein>
<gene>
    <name evidence="11" type="ORF">RD110_14430</name>
</gene>
<dbReference type="CDD" id="cd13131">
    <property type="entry name" value="MATE_NorM_like"/>
    <property type="match status" value="1"/>
</dbReference>
<keyword evidence="3" id="KW-0050">Antiport</keyword>
<evidence type="ECO:0000256" key="10">
    <source>
        <dbReference type="SAM" id="Phobius"/>
    </source>
</evidence>
<evidence type="ECO:0000313" key="12">
    <source>
        <dbReference type="Proteomes" id="UP000186609"/>
    </source>
</evidence>
<feature type="transmembrane region" description="Helical" evidence="10">
    <location>
        <begin position="195"/>
        <end position="218"/>
    </location>
</feature>
<dbReference type="GO" id="GO:0042910">
    <property type="term" value="F:xenobiotic transmembrane transporter activity"/>
    <property type="evidence" value="ECO:0007669"/>
    <property type="project" value="InterPro"/>
</dbReference>
<feature type="transmembrane region" description="Helical" evidence="10">
    <location>
        <begin position="282"/>
        <end position="302"/>
    </location>
</feature>
<reference evidence="11 12" key="1">
    <citation type="submission" date="2017-01" db="EMBL/GenBank/DDBJ databases">
        <authorList>
            <person name="Mah S.A."/>
            <person name="Swanson W.J."/>
            <person name="Moy G.W."/>
            <person name="Vacquier V.D."/>
        </authorList>
    </citation>
    <scope>NUCLEOTIDE SEQUENCE [LARGE SCALE GENOMIC DNA]</scope>
    <source>
        <strain evidence="11 12">DCY110</strain>
    </source>
</reference>
<keyword evidence="8 10" id="KW-0472">Membrane</keyword>
<dbReference type="KEGG" id="rhy:RD110_14430"/>
<dbReference type="Pfam" id="PF01554">
    <property type="entry name" value="MatE"/>
    <property type="match status" value="2"/>
</dbReference>
<proteinExistence type="predicted"/>
<dbReference type="STRING" id="1842727.RD110_14430"/>
<name>A0A1P8JWV3_9BURK</name>
<dbReference type="OrthoDB" id="9780160at2"/>
<dbReference type="InterPro" id="IPR048279">
    <property type="entry name" value="MdtK-like"/>
</dbReference>
<feature type="transmembrane region" description="Helical" evidence="10">
    <location>
        <begin position="166"/>
        <end position="189"/>
    </location>
</feature>
<keyword evidence="6 10" id="KW-1133">Transmembrane helix</keyword>
<evidence type="ECO:0000256" key="9">
    <source>
        <dbReference type="ARBA" id="ARBA00031636"/>
    </source>
</evidence>
<accession>A0A1P8JWV3</accession>
<dbReference type="Proteomes" id="UP000186609">
    <property type="component" value="Chromosome"/>
</dbReference>
<dbReference type="PANTHER" id="PTHR43298:SF2">
    <property type="entry name" value="FMN_FAD EXPORTER YEEO-RELATED"/>
    <property type="match status" value="1"/>
</dbReference>
<evidence type="ECO:0000256" key="1">
    <source>
        <dbReference type="ARBA" id="ARBA00004429"/>
    </source>
</evidence>
<dbReference type="NCBIfam" id="TIGR00797">
    <property type="entry name" value="matE"/>
    <property type="match status" value="1"/>
</dbReference>
<evidence type="ECO:0000256" key="4">
    <source>
        <dbReference type="ARBA" id="ARBA00022475"/>
    </source>
</evidence>
<dbReference type="EMBL" id="CP019236">
    <property type="protein sequence ID" value="APW38244.1"/>
    <property type="molecule type" value="Genomic_DNA"/>
</dbReference>
<dbReference type="PIRSF" id="PIRSF006603">
    <property type="entry name" value="DinF"/>
    <property type="match status" value="1"/>
</dbReference>
<feature type="transmembrane region" description="Helical" evidence="10">
    <location>
        <begin position="247"/>
        <end position="270"/>
    </location>
</feature>
<keyword evidence="12" id="KW-1185">Reference proteome</keyword>
<evidence type="ECO:0000256" key="7">
    <source>
        <dbReference type="ARBA" id="ARBA00023065"/>
    </source>
</evidence>
<dbReference type="InterPro" id="IPR050222">
    <property type="entry name" value="MATE_MdtK"/>
</dbReference>
<evidence type="ECO:0000256" key="8">
    <source>
        <dbReference type="ARBA" id="ARBA00023136"/>
    </source>
</evidence>
<organism evidence="11 12">
    <name type="scientific">Rhodoferax koreensis</name>
    <dbReference type="NCBI Taxonomy" id="1842727"/>
    <lineage>
        <taxon>Bacteria</taxon>
        <taxon>Pseudomonadati</taxon>
        <taxon>Pseudomonadota</taxon>
        <taxon>Betaproteobacteria</taxon>
        <taxon>Burkholderiales</taxon>
        <taxon>Comamonadaceae</taxon>
        <taxon>Rhodoferax</taxon>
    </lineage>
</organism>
<keyword evidence="4" id="KW-1003">Cell membrane</keyword>
<dbReference type="PANTHER" id="PTHR43298">
    <property type="entry name" value="MULTIDRUG RESISTANCE PROTEIN NORM-RELATED"/>
    <property type="match status" value="1"/>
</dbReference>
<keyword evidence="5 10" id="KW-0812">Transmembrane</keyword>
<evidence type="ECO:0000313" key="11">
    <source>
        <dbReference type="EMBL" id="APW38244.1"/>
    </source>
</evidence>
<comment type="subcellular location">
    <subcellularLocation>
        <location evidence="1">Cell inner membrane</location>
        <topology evidence="1">Multi-pass membrane protein</topology>
    </subcellularLocation>
</comment>
<keyword evidence="7" id="KW-0406">Ion transport</keyword>
<dbReference type="AlphaFoldDB" id="A0A1P8JWV3"/>
<dbReference type="RefSeq" id="WP_076200123.1">
    <property type="nucleotide sequence ID" value="NZ_CP019236.1"/>
</dbReference>
<feature type="transmembrane region" description="Helical" evidence="10">
    <location>
        <begin position="54"/>
        <end position="77"/>
    </location>
</feature>
<evidence type="ECO:0000256" key="3">
    <source>
        <dbReference type="ARBA" id="ARBA00022449"/>
    </source>
</evidence>
<feature type="transmembrane region" description="Helical" evidence="10">
    <location>
        <begin position="431"/>
        <end position="451"/>
    </location>
</feature>
<dbReference type="GO" id="GO:0015297">
    <property type="term" value="F:antiporter activity"/>
    <property type="evidence" value="ECO:0007669"/>
    <property type="project" value="UniProtKB-KW"/>
</dbReference>
<feature type="transmembrane region" description="Helical" evidence="10">
    <location>
        <begin position="21"/>
        <end position="42"/>
    </location>
</feature>